<name>A0AA91ZS37_9BACI</name>
<dbReference type="AlphaFoldDB" id="A0AA91ZS37"/>
<organism evidence="1 2">
    <name type="scientific">Bacillus pseudomycoides</name>
    <dbReference type="NCBI Taxonomy" id="64104"/>
    <lineage>
        <taxon>Bacteria</taxon>
        <taxon>Bacillati</taxon>
        <taxon>Bacillota</taxon>
        <taxon>Bacilli</taxon>
        <taxon>Bacillales</taxon>
        <taxon>Bacillaceae</taxon>
        <taxon>Bacillus</taxon>
        <taxon>Bacillus cereus group</taxon>
    </lineage>
</organism>
<gene>
    <name evidence="1" type="ORF">CON65_23655</name>
</gene>
<evidence type="ECO:0000313" key="2">
    <source>
        <dbReference type="Proteomes" id="UP000221020"/>
    </source>
</evidence>
<sequence>MYKLNTEGKKNPLTTPSGKTITINKNYLHYNPIHSEKGKIEDYWIEDDSVLNILVPASLQKYEDEIEANFLKHESNTIPYNKRDPRGLFCLS</sequence>
<protein>
    <submittedName>
        <fullName evidence="1">Uncharacterized protein</fullName>
    </submittedName>
</protein>
<dbReference type="EMBL" id="NVOR01000119">
    <property type="protein sequence ID" value="PED80273.1"/>
    <property type="molecule type" value="Genomic_DNA"/>
</dbReference>
<dbReference type="Proteomes" id="UP000221020">
    <property type="component" value="Unassembled WGS sequence"/>
</dbReference>
<evidence type="ECO:0000313" key="1">
    <source>
        <dbReference type="EMBL" id="PED80273.1"/>
    </source>
</evidence>
<proteinExistence type="predicted"/>
<accession>A0AA91ZS37</accession>
<comment type="caution">
    <text evidence="1">The sequence shown here is derived from an EMBL/GenBank/DDBJ whole genome shotgun (WGS) entry which is preliminary data.</text>
</comment>
<reference evidence="1 2" key="1">
    <citation type="submission" date="2017-09" db="EMBL/GenBank/DDBJ databases">
        <title>Large-scale bioinformatics analysis of Bacillus genomes uncovers conserved roles of natural products in bacterial physiology.</title>
        <authorList>
            <consortium name="Agbiome Team Llc"/>
            <person name="Bleich R.M."/>
            <person name="Grubbs K.J."/>
            <person name="Santa Maria K.C."/>
            <person name="Allen S.E."/>
            <person name="Farag S."/>
            <person name="Shank E.A."/>
            <person name="Bowers A."/>
        </authorList>
    </citation>
    <scope>NUCLEOTIDE SEQUENCE [LARGE SCALE GENOMIC DNA]</scope>
    <source>
        <strain evidence="1 2">AFS092012</strain>
    </source>
</reference>